<gene>
    <name evidence="12" type="ORF">MEDL_58862</name>
</gene>
<evidence type="ECO:0000256" key="6">
    <source>
        <dbReference type="ARBA" id="ARBA00022801"/>
    </source>
</evidence>
<keyword evidence="5" id="KW-0479">Metal-binding</keyword>
<keyword evidence="8" id="KW-0472">Membrane</keyword>
<name>A0A8S3UMS8_MYTED</name>
<dbReference type="GO" id="GO:0006506">
    <property type="term" value="P:GPI anchor biosynthetic process"/>
    <property type="evidence" value="ECO:0007669"/>
    <property type="project" value="InterPro"/>
</dbReference>
<accession>A0A8S3UMS8</accession>
<evidence type="ECO:0000256" key="8">
    <source>
        <dbReference type="ARBA" id="ARBA00023136"/>
    </source>
</evidence>
<comment type="caution">
    <text evidence="12">The sequence shown here is derived from an EMBL/GenBank/DDBJ whole genome shotgun (WGS) entry which is preliminary data.</text>
</comment>
<proteinExistence type="inferred from homology"/>
<comment type="cofactor">
    <cofactor evidence="1">
        <name>Mn(2+)</name>
        <dbReference type="ChEBI" id="CHEBI:29035"/>
    </cofactor>
</comment>
<comment type="similarity">
    <text evidence="3">Belongs to the metallophosphoesterase superfamily. MPPE1 family.</text>
</comment>
<evidence type="ECO:0000259" key="11">
    <source>
        <dbReference type="Pfam" id="PF00149"/>
    </source>
</evidence>
<dbReference type="GO" id="GO:0016787">
    <property type="term" value="F:hydrolase activity"/>
    <property type="evidence" value="ECO:0007669"/>
    <property type="project" value="UniProtKB-KW"/>
</dbReference>
<evidence type="ECO:0000256" key="5">
    <source>
        <dbReference type="ARBA" id="ARBA00022723"/>
    </source>
</evidence>
<evidence type="ECO:0000256" key="4">
    <source>
        <dbReference type="ARBA" id="ARBA00022692"/>
    </source>
</evidence>
<dbReference type="EC" id="3.1.-.-" evidence="12"/>
<keyword evidence="7" id="KW-1133">Transmembrane helix</keyword>
<dbReference type="PANTHER" id="PTHR13315:SF0">
    <property type="entry name" value="METALLOPHOSPHOESTERASE 1"/>
    <property type="match status" value="1"/>
</dbReference>
<comment type="subcellular location">
    <subcellularLocation>
        <location evidence="2">Membrane</location>
        <topology evidence="2">Multi-pass membrane protein</topology>
    </subcellularLocation>
</comment>
<dbReference type="Proteomes" id="UP000683360">
    <property type="component" value="Unassembled WGS sequence"/>
</dbReference>
<dbReference type="GO" id="GO:0016020">
    <property type="term" value="C:membrane"/>
    <property type="evidence" value="ECO:0007669"/>
    <property type="project" value="UniProtKB-SubCell"/>
</dbReference>
<dbReference type="GO" id="GO:0046872">
    <property type="term" value="F:metal ion binding"/>
    <property type="evidence" value="ECO:0007669"/>
    <property type="project" value="UniProtKB-KW"/>
</dbReference>
<evidence type="ECO:0000256" key="10">
    <source>
        <dbReference type="SAM" id="Coils"/>
    </source>
</evidence>
<dbReference type="InterPro" id="IPR004843">
    <property type="entry name" value="Calcineurin-like_PHP"/>
</dbReference>
<protein>
    <submittedName>
        <fullName evidence="12">MPPE1</fullName>
        <ecNumber evidence="12">3.1.-.-</ecNumber>
    </submittedName>
</protein>
<dbReference type="InterPro" id="IPR033308">
    <property type="entry name" value="PGAP5/Cdc1/Ted1"/>
</dbReference>
<evidence type="ECO:0000313" key="12">
    <source>
        <dbReference type="EMBL" id="CAG2246986.1"/>
    </source>
</evidence>
<keyword evidence="9" id="KW-0464">Manganese</keyword>
<dbReference type="Pfam" id="PF00149">
    <property type="entry name" value="Metallophos"/>
    <property type="match status" value="1"/>
</dbReference>
<feature type="coiled-coil region" evidence="10">
    <location>
        <begin position="423"/>
        <end position="450"/>
    </location>
</feature>
<dbReference type="EMBL" id="CAJPWZ010002886">
    <property type="protein sequence ID" value="CAG2246986.1"/>
    <property type="molecule type" value="Genomic_DNA"/>
</dbReference>
<keyword evidence="6 12" id="KW-0378">Hydrolase</keyword>
<feature type="domain" description="Calcineurin-like phosphoesterase" evidence="11">
    <location>
        <begin position="25"/>
        <end position="266"/>
    </location>
</feature>
<keyword evidence="4" id="KW-0812">Transmembrane</keyword>
<organism evidence="12 13">
    <name type="scientific">Mytilus edulis</name>
    <name type="common">Blue mussel</name>
    <dbReference type="NCBI Taxonomy" id="6550"/>
    <lineage>
        <taxon>Eukaryota</taxon>
        <taxon>Metazoa</taxon>
        <taxon>Spiralia</taxon>
        <taxon>Lophotrochozoa</taxon>
        <taxon>Mollusca</taxon>
        <taxon>Bivalvia</taxon>
        <taxon>Autobranchia</taxon>
        <taxon>Pteriomorphia</taxon>
        <taxon>Mytilida</taxon>
        <taxon>Mytiloidea</taxon>
        <taxon>Mytilidae</taxon>
        <taxon>Mytilinae</taxon>
        <taxon>Mytilus</taxon>
    </lineage>
</organism>
<dbReference type="Gene3D" id="3.60.21.10">
    <property type="match status" value="1"/>
</dbReference>
<dbReference type="InterPro" id="IPR029052">
    <property type="entry name" value="Metallo-depent_PP-like"/>
</dbReference>
<evidence type="ECO:0000256" key="7">
    <source>
        <dbReference type="ARBA" id="ARBA00022989"/>
    </source>
</evidence>
<keyword evidence="10" id="KW-0175">Coiled coil</keyword>
<evidence type="ECO:0000256" key="2">
    <source>
        <dbReference type="ARBA" id="ARBA00004141"/>
    </source>
</evidence>
<dbReference type="SUPFAM" id="SSF56300">
    <property type="entry name" value="Metallo-dependent phosphatases"/>
    <property type="match status" value="1"/>
</dbReference>
<dbReference type="PANTHER" id="PTHR13315">
    <property type="entry name" value="METALLO PHOSPHOESTERASE RELATED"/>
    <property type="match status" value="1"/>
</dbReference>
<evidence type="ECO:0000313" key="13">
    <source>
        <dbReference type="Proteomes" id="UP000683360"/>
    </source>
</evidence>
<keyword evidence="13" id="KW-1185">Reference proteome</keyword>
<evidence type="ECO:0000256" key="9">
    <source>
        <dbReference type="ARBA" id="ARBA00023211"/>
    </source>
</evidence>
<sequence>MCKWPTLPHQQAEGTIGGMKSPPLKAMIIADTHILGWREGHWLDRIRREWMMEKSFQASMTIHNPQVVFMLGDLLDEGKWCSSKEFNFHVKRFKKMFKVPSGTDVYTVAGNHDIGFHYMISDYNRRRFDKAFSTSPVQMVHKDGVTFVLLNSMAMEGDGCNLCSQAINDLEDISWELKCAKGISEGKEMPAVCNGFNKFKYSQPILLQHFPMYRTSDANCTVPDAAPLDEKYIPFREKWDCLSQEASKQLFEWINPRLIISGHTHHGCYVLHNEFTPEWTVSSFSWRNKKNPSFLLAVITEKTLKLVSAIYQMNTQYFLYTSLDRNTEGFLSSSCKLRVKKVELRVIKVELRVKKVELRVKKVELRVTKSSCELRKSSCELRKSSCELQKSSCELQKSSCELRKSSCELRKSSCELRKSSCELRKSSCELQKVELRVRKVELRVTKVELRVKKVELRVTKILFTPNFQV</sequence>
<dbReference type="OrthoDB" id="9984693at2759"/>
<dbReference type="AlphaFoldDB" id="A0A8S3UMS8"/>
<evidence type="ECO:0000256" key="3">
    <source>
        <dbReference type="ARBA" id="ARBA00008895"/>
    </source>
</evidence>
<reference evidence="12" key="1">
    <citation type="submission" date="2021-03" db="EMBL/GenBank/DDBJ databases">
        <authorList>
            <person name="Bekaert M."/>
        </authorList>
    </citation>
    <scope>NUCLEOTIDE SEQUENCE</scope>
</reference>
<evidence type="ECO:0000256" key="1">
    <source>
        <dbReference type="ARBA" id="ARBA00001936"/>
    </source>
</evidence>